<dbReference type="AlphaFoldDB" id="A0A368JW59"/>
<dbReference type="EMBL" id="QOZG01000044">
    <property type="protein sequence ID" value="RCS21409.1"/>
    <property type="molecule type" value="Genomic_DNA"/>
</dbReference>
<accession>A0A368JW59</accession>
<evidence type="ECO:0000313" key="1">
    <source>
        <dbReference type="EMBL" id="RCS21409.1"/>
    </source>
</evidence>
<name>A0A368JW59_9HYPH</name>
<comment type="caution">
    <text evidence="1">The sequence shown here is derived from an EMBL/GenBank/DDBJ whole genome shotgun (WGS) entry which is preliminary data.</text>
</comment>
<feature type="non-terminal residue" evidence="1">
    <location>
        <position position="326"/>
    </location>
</feature>
<evidence type="ECO:0000313" key="2">
    <source>
        <dbReference type="Proteomes" id="UP000253420"/>
    </source>
</evidence>
<keyword evidence="2" id="KW-1185">Reference proteome</keyword>
<proteinExistence type="predicted"/>
<organism evidence="1 2">
    <name type="scientific">Phyllobacterium salinisoli</name>
    <dbReference type="NCBI Taxonomy" id="1899321"/>
    <lineage>
        <taxon>Bacteria</taxon>
        <taxon>Pseudomonadati</taxon>
        <taxon>Pseudomonadota</taxon>
        <taxon>Alphaproteobacteria</taxon>
        <taxon>Hyphomicrobiales</taxon>
        <taxon>Phyllobacteriaceae</taxon>
        <taxon>Phyllobacterium</taxon>
    </lineage>
</organism>
<sequence>MGDLLTATVTGNDCGVTQLRWSVDKGVDTAHEFGFSQNPTTVTGGVSSVTITGTGPNLQNGAKLPVAVYATPLDEGSKVKQPGSLALDFVQGSVQHGIGITGTDPIPLYAAQTLTATNANPSDQMSDIYWSAVPSDPRYTVVFNPDTSPVVNNTTSSTQVTVYGPNSPGNVTVSVYARSDNSSVPIGEKDFGLTAAGSVPAGKVLSVISLDGDPVTANTPHLLQASYRTMGGLATSGTVTWTIDPPVAGVSLGLSSTTTDAYGMSTNSIEYTGSGTATATVKVSAGTTPDIGTLQVDFAQTVTLPGAGTMTLTSTDGTDNLTEGQP</sequence>
<protein>
    <submittedName>
        <fullName evidence="1">Uncharacterized protein</fullName>
    </submittedName>
</protein>
<gene>
    <name evidence="1" type="ORF">DUT91_24305</name>
</gene>
<dbReference type="Proteomes" id="UP000253420">
    <property type="component" value="Unassembled WGS sequence"/>
</dbReference>
<reference evidence="1 2" key="1">
    <citation type="submission" date="2018-07" db="EMBL/GenBank/DDBJ databases">
        <title>The draft genome of Phyllobacterium salinisoli.</title>
        <authorList>
            <person name="Liu L."/>
            <person name="Li L."/>
            <person name="Zhang X."/>
            <person name="Liang L."/>
        </authorList>
    </citation>
    <scope>NUCLEOTIDE SEQUENCE [LARGE SCALE GENOMIC DNA]</scope>
    <source>
        <strain evidence="1 2">LLAN61</strain>
    </source>
</reference>